<proteinExistence type="predicted"/>
<keyword evidence="2" id="KW-1185">Reference proteome</keyword>
<dbReference type="AlphaFoldDB" id="C7MM21"/>
<reference evidence="1 2" key="1">
    <citation type="journal article" date="2009" name="Stand. Genomic Sci.">
        <title>Complete genome sequence of Cryptobacterium curtum type strain (12-3).</title>
        <authorList>
            <person name="Mavrommatis K."/>
            <person name="Pukall R."/>
            <person name="Rohde C."/>
            <person name="Chen F."/>
            <person name="Sims D."/>
            <person name="Brettin T."/>
            <person name="Kuske C."/>
            <person name="Detter J.C."/>
            <person name="Han C."/>
            <person name="Lapidus A."/>
            <person name="Copeland A."/>
            <person name="Glavina Del Rio T."/>
            <person name="Nolan M."/>
            <person name="Lucas S."/>
            <person name="Tice H."/>
            <person name="Cheng J.F."/>
            <person name="Bruce D."/>
            <person name="Goodwin L."/>
            <person name="Pitluck S."/>
            <person name="Ovchinnikova G."/>
            <person name="Pati A."/>
            <person name="Ivanova N."/>
            <person name="Chen A."/>
            <person name="Palaniappan K."/>
            <person name="Chain P."/>
            <person name="D'haeseleer P."/>
            <person name="Goker M."/>
            <person name="Bristow J."/>
            <person name="Eisen J.A."/>
            <person name="Markowitz V."/>
            <person name="Hugenholtz P."/>
            <person name="Rohde M."/>
            <person name="Klenk H.P."/>
            <person name="Kyrpides N.C."/>
        </authorList>
    </citation>
    <scope>NUCLEOTIDE SEQUENCE [LARGE SCALE GENOMIC DNA]</scope>
    <source>
        <strain evidence="2">ATCC 700683 / DSM 15641 / 12-3</strain>
    </source>
</reference>
<dbReference type="HOGENOM" id="CLU_2583834_0_0_11"/>
<gene>
    <name evidence="1" type="ordered locus">Ccur_02300</name>
</gene>
<evidence type="ECO:0000313" key="2">
    <source>
        <dbReference type="Proteomes" id="UP000000954"/>
    </source>
</evidence>
<name>C7MM21_CRYCD</name>
<dbReference type="KEGG" id="ccu:Ccur_02300"/>
<sequence length="80" mass="9100">MSVSYFPFIVGAPLALKIDQLCNRALFQRMRFCSILGFDLLSKAHHELVIMPSLHKLSMVLLVKLSNTALFKLSKQHQIT</sequence>
<accession>C7MM21</accession>
<dbReference type="EMBL" id="CP001682">
    <property type="protein sequence ID" value="ACU93961.1"/>
    <property type="molecule type" value="Genomic_DNA"/>
</dbReference>
<dbReference type="Proteomes" id="UP000000954">
    <property type="component" value="Chromosome"/>
</dbReference>
<evidence type="ECO:0000313" key="1">
    <source>
        <dbReference type="EMBL" id="ACU93961.1"/>
    </source>
</evidence>
<dbReference type="STRING" id="469378.Ccur_02300"/>
<organism evidence="1 2">
    <name type="scientific">Cryptobacterium curtum (strain ATCC 700683 / DSM 15641 / CCUG 43107 / 12-3)</name>
    <dbReference type="NCBI Taxonomy" id="469378"/>
    <lineage>
        <taxon>Bacteria</taxon>
        <taxon>Bacillati</taxon>
        <taxon>Actinomycetota</taxon>
        <taxon>Coriobacteriia</taxon>
        <taxon>Eggerthellales</taxon>
        <taxon>Eggerthellaceae</taxon>
        <taxon>Cryptobacterium</taxon>
    </lineage>
</organism>
<protein>
    <submittedName>
        <fullName evidence="1">Uncharacterized protein</fullName>
    </submittedName>
</protein>